<keyword evidence="3" id="KW-0597">Phosphoprotein</keyword>
<accession>A0A399F5H4</accession>
<reference evidence="11 12" key="1">
    <citation type="submission" date="2018-08" db="EMBL/GenBank/DDBJ databases">
        <title>Meiothermus granaticius genome AF-68 sequencing project.</title>
        <authorList>
            <person name="Da Costa M.S."/>
            <person name="Albuquerque L."/>
            <person name="Raposo P."/>
            <person name="Froufe H.J.C."/>
            <person name="Barroso C.S."/>
            <person name="Egas C."/>
        </authorList>
    </citation>
    <scope>NUCLEOTIDE SEQUENCE [LARGE SCALE GENOMIC DNA]</scope>
    <source>
        <strain evidence="11 12">AF-68</strain>
    </source>
</reference>
<dbReference type="GO" id="GO:0000156">
    <property type="term" value="F:phosphorelay response regulator activity"/>
    <property type="evidence" value="ECO:0007669"/>
    <property type="project" value="TreeGrafter"/>
</dbReference>
<dbReference type="InterPro" id="IPR003594">
    <property type="entry name" value="HATPase_dom"/>
</dbReference>
<keyword evidence="9" id="KW-0812">Transmembrane</keyword>
<keyword evidence="7" id="KW-0067">ATP-binding</keyword>
<dbReference type="EC" id="2.7.13.3" evidence="2"/>
<evidence type="ECO:0000259" key="10">
    <source>
        <dbReference type="PROSITE" id="PS50109"/>
    </source>
</evidence>
<dbReference type="PROSITE" id="PS50109">
    <property type="entry name" value="HIS_KIN"/>
    <property type="match status" value="1"/>
</dbReference>
<evidence type="ECO:0000256" key="3">
    <source>
        <dbReference type="ARBA" id="ARBA00022553"/>
    </source>
</evidence>
<dbReference type="InterPro" id="IPR036097">
    <property type="entry name" value="HisK_dim/P_sf"/>
</dbReference>
<evidence type="ECO:0000256" key="9">
    <source>
        <dbReference type="SAM" id="Phobius"/>
    </source>
</evidence>
<dbReference type="CDD" id="cd00075">
    <property type="entry name" value="HATPase"/>
    <property type="match status" value="1"/>
</dbReference>
<dbReference type="SUPFAM" id="SSF47384">
    <property type="entry name" value="Homodimeric domain of signal transducing histidine kinase"/>
    <property type="match status" value="1"/>
</dbReference>
<dbReference type="InterPro" id="IPR036890">
    <property type="entry name" value="HATPase_C_sf"/>
</dbReference>
<keyword evidence="9" id="KW-1133">Transmembrane helix</keyword>
<dbReference type="SMART" id="SM00387">
    <property type="entry name" value="HATPase_c"/>
    <property type="match status" value="1"/>
</dbReference>
<keyword evidence="4 11" id="KW-0808">Transferase</keyword>
<proteinExistence type="predicted"/>
<dbReference type="GO" id="GO:0007234">
    <property type="term" value="P:osmosensory signaling via phosphorelay pathway"/>
    <property type="evidence" value="ECO:0007669"/>
    <property type="project" value="TreeGrafter"/>
</dbReference>
<protein>
    <recommendedName>
        <fullName evidence="2">histidine kinase</fullName>
        <ecNumber evidence="2">2.7.13.3</ecNumber>
    </recommendedName>
</protein>
<evidence type="ECO:0000256" key="5">
    <source>
        <dbReference type="ARBA" id="ARBA00022741"/>
    </source>
</evidence>
<dbReference type="Gene3D" id="1.10.287.130">
    <property type="match status" value="1"/>
</dbReference>
<keyword evidence="9" id="KW-0472">Membrane</keyword>
<evidence type="ECO:0000256" key="2">
    <source>
        <dbReference type="ARBA" id="ARBA00012438"/>
    </source>
</evidence>
<dbReference type="InterPro" id="IPR005467">
    <property type="entry name" value="His_kinase_dom"/>
</dbReference>
<dbReference type="GO" id="GO:0005524">
    <property type="term" value="F:ATP binding"/>
    <property type="evidence" value="ECO:0007669"/>
    <property type="project" value="UniProtKB-KW"/>
</dbReference>
<feature type="transmembrane region" description="Helical" evidence="9">
    <location>
        <begin position="78"/>
        <end position="99"/>
    </location>
</feature>
<comment type="catalytic activity">
    <reaction evidence="1">
        <text>ATP + protein L-histidine = ADP + protein N-phospho-L-histidine.</text>
        <dbReference type="EC" id="2.7.13.3"/>
    </reaction>
</comment>
<dbReference type="InterPro" id="IPR004358">
    <property type="entry name" value="Sig_transdc_His_kin-like_C"/>
</dbReference>
<evidence type="ECO:0000313" key="11">
    <source>
        <dbReference type="EMBL" id="RIH91478.1"/>
    </source>
</evidence>
<dbReference type="InterPro" id="IPR050351">
    <property type="entry name" value="BphY/WalK/GraS-like"/>
</dbReference>
<keyword evidence="6 11" id="KW-0418">Kinase</keyword>
<dbReference type="PANTHER" id="PTHR42878:SF7">
    <property type="entry name" value="SENSOR HISTIDINE KINASE GLRK"/>
    <property type="match status" value="1"/>
</dbReference>
<evidence type="ECO:0000256" key="7">
    <source>
        <dbReference type="ARBA" id="ARBA00022840"/>
    </source>
</evidence>
<evidence type="ECO:0000256" key="4">
    <source>
        <dbReference type="ARBA" id="ARBA00022679"/>
    </source>
</evidence>
<dbReference type="SUPFAM" id="SSF55874">
    <property type="entry name" value="ATPase domain of HSP90 chaperone/DNA topoisomerase II/histidine kinase"/>
    <property type="match status" value="1"/>
</dbReference>
<evidence type="ECO:0000313" key="12">
    <source>
        <dbReference type="Proteomes" id="UP000266178"/>
    </source>
</evidence>
<dbReference type="InterPro" id="IPR003661">
    <property type="entry name" value="HisK_dim/P_dom"/>
</dbReference>
<feature type="domain" description="Histidine kinase" evidence="10">
    <location>
        <begin position="264"/>
        <end position="477"/>
    </location>
</feature>
<feature type="transmembrane region" description="Helical" evidence="9">
    <location>
        <begin position="34"/>
        <end position="57"/>
    </location>
</feature>
<comment type="caution">
    <text evidence="11">The sequence shown here is derived from an EMBL/GenBank/DDBJ whole genome shotgun (WGS) entry which is preliminary data.</text>
</comment>
<evidence type="ECO:0000256" key="6">
    <source>
        <dbReference type="ARBA" id="ARBA00022777"/>
    </source>
</evidence>
<dbReference type="RefSeq" id="WP_240631373.1">
    <property type="nucleotide sequence ID" value="NZ_BJXM01000025.1"/>
</dbReference>
<name>A0A399F5H4_9DEIN</name>
<dbReference type="AlphaFoldDB" id="A0A399F5H4"/>
<dbReference type="Gene3D" id="3.30.565.10">
    <property type="entry name" value="Histidine kinase-like ATPase, C-terminal domain"/>
    <property type="match status" value="1"/>
</dbReference>
<dbReference type="SMART" id="SM00388">
    <property type="entry name" value="HisKA"/>
    <property type="match status" value="1"/>
</dbReference>
<dbReference type="EMBL" id="QWLB01000041">
    <property type="protein sequence ID" value="RIH91478.1"/>
    <property type="molecule type" value="Genomic_DNA"/>
</dbReference>
<dbReference type="PRINTS" id="PR00344">
    <property type="entry name" value="BCTRLSENSOR"/>
</dbReference>
<dbReference type="GO" id="GO:0000155">
    <property type="term" value="F:phosphorelay sensor kinase activity"/>
    <property type="evidence" value="ECO:0007669"/>
    <property type="project" value="InterPro"/>
</dbReference>
<dbReference type="Proteomes" id="UP000266178">
    <property type="component" value="Unassembled WGS sequence"/>
</dbReference>
<gene>
    <name evidence="11" type="primary">senX3</name>
    <name evidence="11" type="ORF">Mgrana_02601</name>
</gene>
<dbReference type="Pfam" id="PF00512">
    <property type="entry name" value="HisKA"/>
    <property type="match status" value="1"/>
</dbReference>
<dbReference type="GO" id="GO:0030295">
    <property type="term" value="F:protein kinase activator activity"/>
    <property type="evidence" value="ECO:0007669"/>
    <property type="project" value="TreeGrafter"/>
</dbReference>
<dbReference type="Pfam" id="PF02518">
    <property type="entry name" value="HATPase_c"/>
    <property type="match status" value="1"/>
</dbReference>
<evidence type="ECO:0000256" key="1">
    <source>
        <dbReference type="ARBA" id="ARBA00000085"/>
    </source>
</evidence>
<keyword evidence="8" id="KW-0902">Two-component regulatory system</keyword>
<keyword evidence="5" id="KW-0547">Nucleotide-binding</keyword>
<dbReference type="PANTHER" id="PTHR42878">
    <property type="entry name" value="TWO-COMPONENT HISTIDINE KINASE"/>
    <property type="match status" value="1"/>
</dbReference>
<sequence length="491" mass="53545">MRALALISALLIGGVFLADVMTPQALVVAILYNVPIALTALAFSPRFTATMTFLALLANLGAGILNAQQGGGLDATAILNRSLTALSFFLVALLSLQAAQSSGRLAEVRLEERRTKRERQLRQLVEDLSGPLTPAELLERSALVLRNFLEADAAAVVPLKGREWGPRVYATPKGWATPEEVPSASQKPVRQLILSGRIFLCGQIRPDLLLLLENIRLEGAVPFLSELIPALQALLGKAELFARLQRQQTELTHRNGVIRDLIYAFSHDLRTPLLANAMNMRLALEGAYGELSEDFRKNLKNGLEANQDLLELADQLLLVARFESGEDSPPKALLDLVKLVQEAIERLSGLWKERGLQVEVYTPERLEVAGREGELRRLVQNLLDNAARFAPPGSQVEVWLEGERGLATLSVADRGPGVPAEIRERLFTRFSSNRAGGGKGLGLYLARQIAESHGGSIRYLERPGGGSLFQVELPLSDRSITINSDAVGVSE</sequence>
<organism evidence="11 12">
    <name type="scientific">Meiothermus granaticius NBRC 107808</name>
    <dbReference type="NCBI Taxonomy" id="1227551"/>
    <lineage>
        <taxon>Bacteria</taxon>
        <taxon>Thermotogati</taxon>
        <taxon>Deinococcota</taxon>
        <taxon>Deinococci</taxon>
        <taxon>Thermales</taxon>
        <taxon>Thermaceae</taxon>
        <taxon>Meiothermus</taxon>
    </lineage>
</organism>
<evidence type="ECO:0000256" key="8">
    <source>
        <dbReference type="ARBA" id="ARBA00023012"/>
    </source>
</evidence>
<keyword evidence="12" id="KW-1185">Reference proteome</keyword>